<dbReference type="Gene3D" id="1.25.40.920">
    <property type="entry name" value="TRAP transporter T-component"/>
    <property type="match status" value="1"/>
</dbReference>
<proteinExistence type="predicted"/>
<dbReference type="InterPro" id="IPR031823">
    <property type="entry name" value="TatT"/>
</dbReference>
<gene>
    <name evidence="1" type="ORF">ACFOOG_11425</name>
</gene>
<organism evidence="1 2">
    <name type="scientific">Saccharospirillum mangrovi</name>
    <dbReference type="NCBI Taxonomy" id="2161747"/>
    <lineage>
        <taxon>Bacteria</taxon>
        <taxon>Pseudomonadati</taxon>
        <taxon>Pseudomonadota</taxon>
        <taxon>Gammaproteobacteria</taxon>
        <taxon>Oceanospirillales</taxon>
        <taxon>Saccharospirillaceae</taxon>
        <taxon>Saccharospirillum</taxon>
    </lineage>
</organism>
<keyword evidence="2" id="KW-1185">Reference proteome</keyword>
<reference evidence="2" key="1">
    <citation type="journal article" date="2019" name="Int. J. Syst. Evol. Microbiol.">
        <title>The Global Catalogue of Microorganisms (GCM) 10K type strain sequencing project: providing services to taxonomists for standard genome sequencing and annotation.</title>
        <authorList>
            <consortium name="The Broad Institute Genomics Platform"/>
            <consortium name="The Broad Institute Genome Sequencing Center for Infectious Disease"/>
            <person name="Wu L."/>
            <person name="Ma J."/>
        </authorList>
    </citation>
    <scope>NUCLEOTIDE SEQUENCE [LARGE SCALE GENOMIC DNA]</scope>
    <source>
        <strain evidence="2">IBRC 10765</strain>
    </source>
</reference>
<dbReference type="InterPro" id="IPR038537">
    <property type="entry name" value="TatT_sf"/>
</dbReference>
<dbReference type="Proteomes" id="UP001595617">
    <property type="component" value="Unassembled WGS sequence"/>
</dbReference>
<evidence type="ECO:0000313" key="2">
    <source>
        <dbReference type="Proteomes" id="UP001595617"/>
    </source>
</evidence>
<dbReference type="Pfam" id="PF16811">
    <property type="entry name" value="TAtT"/>
    <property type="match status" value="1"/>
</dbReference>
<protein>
    <submittedName>
        <fullName evidence="1">TRAP transporter TatT component family protein</fullName>
    </submittedName>
</protein>
<sequence>MIRILLIVGMLMVGGCATTQLPSNIANGILSNEDLEIVGAGLPTYLITLDGMVATYPKRSGILATAAELNSAYAGVFIDDPMRQKHFTAKALDLAMQASCLEIEALCDPRSIRVSELEERLQGIDRARAAPTLYLLGSTWASYIQSHSDDWNAIAELARVQHILERQVALDPNHANGMGQLYLGVLASLLPPALGGEPEVARSYFESAIAASEGKNLIVKVFYAQQYARLMFDQALHNQLLEEVLAADPKAGNLTLQNSYAQRLARELLDSGEFYF</sequence>
<evidence type="ECO:0000313" key="1">
    <source>
        <dbReference type="EMBL" id="MFC3853444.1"/>
    </source>
</evidence>
<dbReference type="RefSeq" id="WP_380696604.1">
    <property type="nucleotide sequence ID" value="NZ_JBHRYR010000003.1"/>
</dbReference>
<name>A0ABV7ZZE4_9GAMM</name>
<comment type="caution">
    <text evidence="1">The sequence shown here is derived from an EMBL/GenBank/DDBJ whole genome shotgun (WGS) entry which is preliminary data.</text>
</comment>
<dbReference type="EMBL" id="JBHRYR010000003">
    <property type="protein sequence ID" value="MFC3853444.1"/>
    <property type="molecule type" value="Genomic_DNA"/>
</dbReference>
<accession>A0ABV7ZZE4</accession>
<dbReference type="PROSITE" id="PS51257">
    <property type="entry name" value="PROKAR_LIPOPROTEIN"/>
    <property type="match status" value="1"/>
</dbReference>